<proteinExistence type="predicted"/>
<feature type="compositionally biased region" description="Polar residues" evidence="3">
    <location>
        <begin position="706"/>
        <end position="716"/>
    </location>
</feature>
<keyword evidence="1 2" id="KW-0175">Coiled coil</keyword>
<sequence length="772" mass="83683">MRFHARCGTAANDVQAKRAEVQRLQEDVANKTQQQAAEEKRYAGLQAKLKQVMEKTGTKEEKAAELAEYLRQDEVRNKDLDKQIKALKDLTFKHNQDLFKLRQDEKTLHAEISGARAAIRNLTSKITRLDQESIAQRSLIYNQEYTLQQLERKVKRAQGDRSDEEQAALNAKIARLNEQLERAVEHHVLLSAQLKKAQDDFRHAKRRVDVLAKEQAGVTDQIDELNLYITSATAQLAAKIKDKEEVMVEAAVLKLEVKKLRGFMHARADEVLALESRQVQLQLALEERTHEIHLHKQMLKAQIRAAEDERYAAAAELRERQHQVELMKTRYEILMAQISGTGNDADEDGGEGGGGGGGEKSQAYYIIRAAQQRENLQRQGDDMDAKIQAAEKEIKAMENTLRLLNSKNDKFKSHLGAADVSPQDLEHKAYLQAQLDSALATLKHKQSVLSTLQQELAVAEQQLAAISAEEAREHTVVAQLVAQRAALDKQVEEAAAKKKRAEQVVVRLVKEIKAARGLSKADVLDEEVDMAGREYRDAANYALHKANEVLDRHLASYVHGTAAREGPDGSRSGQVLGGAAPRAMQRFQELMEELGIQPPSRPLTRVSSRAGGHQSPVAAVLARQGAGSRAPSRLAPTPSKVAAGHHAVGHGTSSSSPCASPVMLSMPVSHSVPGGGTSSGAGRMSPKVPAGVSVRRSSVPKGGSGANSPVHGSSSGKAAASPITLPLLPTMGVGVGMQQKTLSRAGSSVGSSRASSRAGSRASMAGGGGMAR</sequence>
<evidence type="ECO:0008006" key="6">
    <source>
        <dbReference type="Google" id="ProtNLM"/>
    </source>
</evidence>
<dbReference type="EMBL" id="MCFL01000253">
    <property type="protein sequence ID" value="ORZ29269.1"/>
    <property type="molecule type" value="Genomic_DNA"/>
</dbReference>
<organism evidence="4 5">
    <name type="scientific">Catenaria anguillulae PL171</name>
    <dbReference type="NCBI Taxonomy" id="765915"/>
    <lineage>
        <taxon>Eukaryota</taxon>
        <taxon>Fungi</taxon>
        <taxon>Fungi incertae sedis</taxon>
        <taxon>Blastocladiomycota</taxon>
        <taxon>Blastocladiomycetes</taxon>
        <taxon>Blastocladiales</taxon>
        <taxon>Catenariaceae</taxon>
        <taxon>Catenaria</taxon>
    </lineage>
</organism>
<dbReference type="GO" id="GO:0060285">
    <property type="term" value="P:cilium-dependent cell motility"/>
    <property type="evidence" value="ECO:0007669"/>
    <property type="project" value="TreeGrafter"/>
</dbReference>
<evidence type="ECO:0000313" key="4">
    <source>
        <dbReference type="EMBL" id="ORZ29269.1"/>
    </source>
</evidence>
<feature type="compositionally biased region" description="Low complexity" evidence="3">
    <location>
        <begin position="743"/>
        <end position="764"/>
    </location>
</feature>
<dbReference type="STRING" id="765915.A0A1Y2H3Y9"/>
<protein>
    <recommendedName>
        <fullName evidence="6">Coiled-coil domain-containing protein 39</fullName>
    </recommendedName>
</protein>
<dbReference type="GO" id="GO:0005930">
    <property type="term" value="C:axoneme"/>
    <property type="evidence" value="ECO:0007669"/>
    <property type="project" value="InterPro"/>
</dbReference>
<dbReference type="GO" id="GO:0003341">
    <property type="term" value="P:cilium movement"/>
    <property type="evidence" value="ECO:0007669"/>
    <property type="project" value="InterPro"/>
</dbReference>
<feature type="coiled-coil region" evidence="2">
    <location>
        <begin position="442"/>
        <end position="511"/>
    </location>
</feature>
<evidence type="ECO:0000256" key="3">
    <source>
        <dbReference type="SAM" id="MobiDB-lite"/>
    </source>
</evidence>
<dbReference type="Pfam" id="PF24161">
    <property type="entry name" value="CCDC39"/>
    <property type="match status" value="1"/>
</dbReference>
<accession>A0A1Y2H3Y9</accession>
<comment type="caution">
    <text evidence="4">The sequence shown here is derived from an EMBL/GenBank/DDBJ whole genome shotgun (WGS) entry which is preliminary data.</text>
</comment>
<dbReference type="PANTHER" id="PTHR18962">
    <property type="entry name" value="COILED-COIL DOMAIN-CONTAINING PROTEIN 39"/>
    <property type="match status" value="1"/>
</dbReference>
<dbReference type="InterPro" id="IPR033290">
    <property type="entry name" value="CCDC39"/>
</dbReference>
<dbReference type="Proteomes" id="UP000193411">
    <property type="component" value="Unassembled WGS sequence"/>
</dbReference>
<dbReference type="GO" id="GO:0036159">
    <property type="term" value="P:inner dynein arm assembly"/>
    <property type="evidence" value="ECO:0007669"/>
    <property type="project" value="InterPro"/>
</dbReference>
<feature type="region of interest" description="Disordered" evidence="3">
    <location>
        <begin position="741"/>
        <end position="772"/>
    </location>
</feature>
<feature type="coiled-coil region" evidence="2">
    <location>
        <begin position="373"/>
        <end position="407"/>
    </location>
</feature>
<dbReference type="PANTHER" id="PTHR18962:SF0">
    <property type="entry name" value="COILED-COIL DOMAIN-CONTAINING PROTEIN 39"/>
    <property type="match status" value="1"/>
</dbReference>
<gene>
    <name evidence="4" type="ORF">BCR44DRAFT_1140414</name>
</gene>
<name>A0A1Y2H3Y9_9FUNG</name>
<feature type="region of interest" description="Disordered" evidence="3">
    <location>
        <begin position="623"/>
        <end position="718"/>
    </location>
</feature>
<keyword evidence="5" id="KW-1185">Reference proteome</keyword>
<evidence type="ECO:0000256" key="2">
    <source>
        <dbReference type="SAM" id="Coils"/>
    </source>
</evidence>
<evidence type="ECO:0000313" key="5">
    <source>
        <dbReference type="Proteomes" id="UP000193411"/>
    </source>
</evidence>
<dbReference type="OrthoDB" id="10259720at2759"/>
<feature type="coiled-coil region" evidence="2">
    <location>
        <begin position="14"/>
        <end position="214"/>
    </location>
</feature>
<evidence type="ECO:0000256" key="1">
    <source>
        <dbReference type="ARBA" id="ARBA00023054"/>
    </source>
</evidence>
<reference evidence="4 5" key="1">
    <citation type="submission" date="2016-07" db="EMBL/GenBank/DDBJ databases">
        <title>Pervasive Adenine N6-methylation of Active Genes in Fungi.</title>
        <authorList>
            <consortium name="DOE Joint Genome Institute"/>
            <person name="Mondo S.J."/>
            <person name="Dannebaum R.O."/>
            <person name="Kuo R.C."/>
            <person name="Labutti K."/>
            <person name="Haridas S."/>
            <person name="Kuo A."/>
            <person name="Salamov A."/>
            <person name="Ahrendt S.R."/>
            <person name="Lipzen A."/>
            <person name="Sullivan W."/>
            <person name="Andreopoulos W.B."/>
            <person name="Clum A."/>
            <person name="Lindquist E."/>
            <person name="Daum C."/>
            <person name="Ramamoorthy G.K."/>
            <person name="Gryganskyi A."/>
            <person name="Culley D."/>
            <person name="Magnuson J.K."/>
            <person name="James T.Y."/>
            <person name="O'Malley M.A."/>
            <person name="Stajich J.E."/>
            <person name="Spatafora J.W."/>
            <person name="Visel A."/>
            <person name="Grigoriev I.V."/>
        </authorList>
    </citation>
    <scope>NUCLEOTIDE SEQUENCE [LARGE SCALE GENOMIC DNA]</scope>
    <source>
        <strain evidence="4 5">PL171</strain>
    </source>
</reference>
<dbReference type="AlphaFoldDB" id="A0A1Y2H3Y9"/>